<proteinExistence type="predicted"/>
<reference evidence="2" key="1">
    <citation type="journal article" date="2023" name="G3 (Bethesda)">
        <title>A reference genome for the long-term kleptoplast-retaining sea slug Elysia crispata morphotype clarki.</title>
        <authorList>
            <person name="Eastman K.E."/>
            <person name="Pendleton A.L."/>
            <person name="Shaikh M.A."/>
            <person name="Suttiyut T."/>
            <person name="Ogas R."/>
            <person name="Tomko P."/>
            <person name="Gavelis G."/>
            <person name="Widhalm J.R."/>
            <person name="Wisecaver J.H."/>
        </authorList>
    </citation>
    <scope>NUCLEOTIDE SEQUENCE</scope>
    <source>
        <strain evidence="2">ECLA1</strain>
    </source>
</reference>
<protein>
    <submittedName>
        <fullName evidence="2">Uncharacterized protein</fullName>
    </submittedName>
</protein>
<name>A0AAE0ZYP6_9GAST</name>
<feature type="transmembrane region" description="Helical" evidence="1">
    <location>
        <begin position="48"/>
        <end position="70"/>
    </location>
</feature>
<gene>
    <name evidence="2" type="ORF">RRG08_025929</name>
</gene>
<organism evidence="2 3">
    <name type="scientific">Elysia crispata</name>
    <name type="common">lettuce slug</name>
    <dbReference type="NCBI Taxonomy" id="231223"/>
    <lineage>
        <taxon>Eukaryota</taxon>
        <taxon>Metazoa</taxon>
        <taxon>Spiralia</taxon>
        <taxon>Lophotrochozoa</taxon>
        <taxon>Mollusca</taxon>
        <taxon>Gastropoda</taxon>
        <taxon>Heterobranchia</taxon>
        <taxon>Euthyneura</taxon>
        <taxon>Panpulmonata</taxon>
        <taxon>Sacoglossa</taxon>
        <taxon>Placobranchoidea</taxon>
        <taxon>Plakobranchidae</taxon>
        <taxon>Elysia</taxon>
    </lineage>
</organism>
<dbReference type="AlphaFoldDB" id="A0AAE0ZYP6"/>
<dbReference type="EMBL" id="JAWDGP010003043">
    <property type="protein sequence ID" value="KAK3777995.1"/>
    <property type="molecule type" value="Genomic_DNA"/>
</dbReference>
<keyword evidence="3" id="KW-1185">Reference proteome</keyword>
<accession>A0AAE0ZYP6</accession>
<evidence type="ECO:0000313" key="3">
    <source>
        <dbReference type="Proteomes" id="UP001283361"/>
    </source>
</evidence>
<sequence>MRAKIDANSAKMKEVRKKRRRIEGKTWPLVTPPLQVKVGWSPGRTDYYAARMVWSCTFLALLVSLLDLGVL</sequence>
<keyword evidence="1" id="KW-0472">Membrane</keyword>
<comment type="caution">
    <text evidence="2">The sequence shown here is derived from an EMBL/GenBank/DDBJ whole genome shotgun (WGS) entry which is preliminary data.</text>
</comment>
<evidence type="ECO:0000256" key="1">
    <source>
        <dbReference type="SAM" id="Phobius"/>
    </source>
</evidence>
<dbReference type="Proteomes" id="UP001283361">
    <property type="component" value="Unassembled WGS sequence"/>
</dbReference>
<evidence type="ECO:0000313" key="2">
    <source>
        <dbReference type="EMBL" id="KAK3777995.1"/>
    </source>
</evidence>
<keyword evidence="1" id="KW-1133">Transmembrane helix</keyword>
<keyword evidence="1" id="KW-0812">Transmembrane</keyword>